<reference evidence="1" key="1">
    <citation type="submission" date="2023-06" db="EMBL/GenBank/DDBJ databases">
        <title>Genome-scale phylogeny and comparative genomics of the fungal order Sordariales.</title>
        <authorList>
            <consortium name="Lawrence Berkeley National Laboratory"/>
            <person name="Hensen N."/>
            <person name="Bonometti L."/>
            <person name="Westerberg I."/>
            <person name="Brannstrom I.O."/>
            <person name="Guillou S."/>
            <person name="Cros-Aarteil S."/>
            <person name="Calhoun S."/>
            <person name="Haridas S."/>
            <person name="Kuo A."/>
            <person name="Mondo S."/>
            <person name="Pangilinan J."/>
            <person name="Riley R."/>
            <person name="LaButti K."/>
            <person name="Andreopoulos B."/>
            <person name="Lipzen A."/>
            <person name="Chen C."/>
            <person name="Yanf M."/>
            <person name="Daum C."/>
            <person name="Ng V."/>
            <person name="Clum A."/>
            <person name="Steindorff A."/>
            <person name="Ohm R."/>
            <person name="Martin F."/>
            <person name="Silar P."/>
            <person name="Natvig D."/>
            <person name="Lalanne C."/>
            <person name="Gautier V."/>
            <person name="Ament-velasquez S.L."/>
            <person name="Kruys A."/>
            <person name="Hutchinson M.I."/>
            <person name="Powell A.J."/>
            <person name="Barry K."/>
            <person name="Miller A.N."/>
            <person name="Grigoriev I.V."/>
            <person name="Debuchy R."/>
            <person name="Gladieux P."/>
            <person name="Thoren M.H."/>
            <person name="Johannesson H."/>
        </authorList>
    </citation>
    <scope>NUCLEOTIDE SEQUENCE</scope>
    <source>
        <strain evidence="1">SMH2392-1A</strain>
    </source>
</reference>
<dbReference type="GeneID" id="85318473"/>
<accession>A0AA39ZZX6</accession>
<proteinExistence type="predicted"/>
<name>A0AA39ZZX6_9PEZI</name>
<evidence type="ECO:0000313" key="1">
    <source>
        <dbReference type="EMBL" id="KAK0706723.1"/>
    </source>
</evidence>
<dbReference type="AlphaFoldDB" id="A0AA39ZZX6"/>
<dbReference type="Proteomes" id="UP001172101">
    <property type="component" value="Unassembled WGS sequence"/>
</dbReference>
<organism evidence="1 2">
    <name type="scientific">Lasiosphaeria miniovina</name>
    <dbReference type="NCBI Taxonomy" id="1954250"/>
    <lineage>
        <taxon>Eukaryota</taxon>
        <taxon>Fungi</taxon>
        <taxon>Dikarya</taxon>
        <taxon>Ascomycota</taxon>
        <taxon>Pezizomycotina</taxon>
        <taxon>Sordariomycetes</taxon>
        <taxon>Sordariomycetidae</taxon>
        <taxon>Sordariales</taxon>
        <taxon>Lasiosphaeriaceae</taxon>
        <taxon>Lasiosphaeria</taxon>
    </lineage>
</organism>
<gene>
    <name evidence="1" type="ORF">B0T26DRAFT_469548</name>
</gene>
<dbReference type="RefSeq" id="XP_060291817.1">
    <property type="nucleotide sequence ID" value="XM_060435203.1"/>
</dbReference>
<comment type="caution">
    <text evidence="1">The sequence shown here is derived from an EMBL/GenBank/DDBJ whole genome shotgun (WGS) entry which is preliminary data.</text>
</comment>
<protein>
    <submittedName>
        <fullName evidence="1">Uncharacterized protein</fullName>
    </submittedName>
</protein>
<sequence length="217" mass="23663">MRLGKNARRPLATRLLPADKNQGLLSVSSSAAAVASVSVAGRGWDLVGAVWSIARGGGAGRCKQARAGLVKCSPTFPSFLQGKSTLITTPYLHLHAFLFPFILEEKVALSKRVRNYSRLLQANCVHRWLQETGIGLLAPNLTYFNQPLRWHSSTAISAQTAGTHDLIRYPTVRLTRVRGSETLPIHPSIHPSILQGGAGRLRPCSQGIRRRCPESQV</sequence>
<dbReference type="EMBL" id="JAUIRO010000007">
    <property type="protein sequence ID" value="KAK0706723.1"/>
    <property type="molecule type" value="Genomic_DNA"/>
</dbReference>
<evidence type="ECO:0000313" key="2">
    <source>
        <dbReference type="Proteomes" id="UP001172101"/>
    </source>
</evidence>
<keyword evidence="2" id="KW-1185">Reference proteome</keyword>